<dbReference type="PANTHER" id="PTHR30204">
    <property type="entry name" value="REDOX-CYCLING DRUG-SENSING TRANSCRIPTIONAL ACTIVATOR SOXR"/>
    <property type="match status" value="1"/>
</dbReference>
<dbReference type="InterPro" id="IPR047057">
    <property type="entry name" value="MerR_fam"/>
</dbReference>
<dbReference type="Proteomes" id="UP000593758">
    <property type="component" value="Chromosome"/>
</dbReference>
<evidence type="ECO:0000256" key="1">
    <source>
        <dbReference type="ARBA" id="ARBA00023125"/>
    </source>
</evidence>
<name>A0A7M1T1U7_9MICO</name>
<evidence type="ECO:0000259" key="2">
    <source>
        <dbReference type="PROSITE" id="PS50937"/>
    </source>
</evidence>
<dbReference type="GO" id="GO:0003700">
    <property type="term" value="F:DNA-binding transcription factor activity"/>
    <property type="evidence" value="ECO:0007669"/>
    <property type="project" value="InterPro"/>
</dbReference>
<evidence type="ECO:0000313" key="4">
    <source>
        <dbReference type="Proteomes" id="UP000593758"/>
    </source>
</evidence>
<dbReference type="PROSITE" id="PS50937">
    <property type="entry name" value="HTH_MERR_2"/>
    <property type="match status" value="1"/>
</dbReference>
<proteinExistence type="predicted"/>
<evidence type="ECO:0000313" key="3">
    <source>
        <dbReference type="EMBL" id="QOR72873.1"/>
    </source>
</evidence>
<gene>
    <name evidence="3" type="ORF">IM660_17635</name>
</gene>
<dbReference type="Gene3D" id="1.10.1660.10">
    <property type="match status" value="1"/>
</dbReference>
<dbReference type="KEGG" id="halt:IM660_17635"/>
<organism evidence="3 4">
    <name type="scientific">Ruania alkalisoli</name>
    <dbReference type="NCBI Taxonomy" id="2779775"/>
    <lineage>
        <taxon>Bacteria</taxon>
        <taxon>Bacillati</taxon>
        <taxon>Actinomycetota</taxon>
        <taxon>Actinomycetes</taxon>
        <taxon>Micrococcales</taxon>
        <taxon>Ruaniaceae</taxon>
        <taxon>Ruania</taxon>
    </lineage>
</organism>
<dbReference type="Pfam" id="PF13411">
    <property type="entry name" value="MerR_1"/>
    <property type="match status" value="1"/>
</dbReference>
<dbReference type="AlphaFoldDB" id="A0A7M1T1U7"/>
<dbReference type="InterPro" id="IPR000551">
    <property type="entry name" value="MerR-type_HTH_dom"/>
</dbReference>
<dbReference type="SUPFAM" id="SSF46955">
    <property type="entry name" value="Putative DNA-binding domain"/>
    <property type="match status" value="1"/>
</dbReference>
<protein>
    <submittedName>
        <fullName evidence="3">MerR family transcriptional regulator</fullName>
    </submittedName>
</protein>
<keyword evidence="1" id="KW-0238">DNA-binding</keyword>
<dbReference type="PANTHER" id="PTHR30204:SF3">
    <property type="entry name" value="HTH MERR-TYPE DOMAIN-CONTAINING PROTEIN"/>
    <property type="match status" value="1"/>
</dbReference>
<dbReference type="GO" id="GO:0003677">
    <property type="term" value="F:DNA binding"/>
    <property type="evidence" value="ECO:0007669"/>
    <property type="project" value="UniProtKB-KW"/>
</dbReference>
<keyword evidence="4" id="KW-1185">Reference proteome</keyword>
<dbReference type="InterPro" id="IPR009061">
    <property type="entry name" value="DNA-bd_dom_put_sf"/>
</dbReference>
<sequence length="139" mass="15088">MSGTLGYRGPTAARVAGITYRQLDYWARTGLVSPSLDHPDRRLYSVRDIVILTVVKRLLDTGVSLIQIRTVVELLKDRSLPDFASITLISDGESVHDVTSPDQMSDLLKDGRGLFGIGLGGVVQDVQQALRHLPGPAGH</sequence>
<dbReference type="EMBL" id="CP063169">
    <property type="protein sequence ID" value="QOR72873.1"/>
    <property type="molecule type" value="Genomic_DNA"/>
</dbReference>
<reference evidence="3 4" key="1">
    <citation type="submission" date="2020-10" db="EMBL/GenBank/DDBJ databases">
        <title>Haloactinobacterium sp. RN3S43, a bacterium isolated from saline soil.</title>
        <authorList>
            <person name="Sun J.-Q."/>
        </authorList>
    </citation>
    <scope>NUCLEOTIDE SEQUENCE [LARGE SCALE GENOMIC DNA]</scope>
    <source>
        <strain evidence="3 4">RN3S43</strain>
    </source>
</reference>
<accession>A0A7M1T1U7</accession>
<dbReference type="SMART" id="SM00422">
    <property type="entry name" value="HTH_MERR"/>
    <property type="match status" value="1"/>
</dbReference>
<feature type="domain" description="HTH merR-type" evidence="2">
    <location>
        <begin position="12"/>
        <end position="74"/>
    </location>
</feature>